<reference evidence="1" key="1">
    <citation type="journal article" date="2023" name="Science">
        <title>Genome structures resolve the early diversification of teleost fishes.</title>
        <authorList>
            <person name="Parey E."/>
            <person name="Louis A."/>
            <person name="Montfort J."/>
            <person name="Bouchez O."/>
            <person name="Roques C."/>
            <person name="Iampietro C."/>
            <person name="Lluch J."/>
            <person name="Castinel A."/>
            <person name="Donnadieu C."/>
            <person name="Desvignes T."/>
            <person name="Floi Bucao C."/>
            <person name="Jouanno E."/>
            <person name="Wen M."/>
            <person name="Mejri S."/>
            <person name="Dirks R."/>
            <person name="Jansen H."/>
            <person name="Henkel C."/>
            <person name="Chen W.J."/>
            <person name="Zahm M."/>
            <person name="Cabau C."/>
            <person name="Klopp C."/>
            <person name="Thompson A.W."/>
            <person name="Robinson-Rechavi M."/>
            <person name="Braasch I."/>
            <person name="Lecointre G."/>
            <person name="Bobe J."/>
            <person name="Postlethwait J.H."/>
            <person name="Berthelot C."/>
            <person name="Roest Crollius H."/>
            <person name="Guiguen Y."/>
        </authorList>
    </citation>
    <scope>NUCLEOTIDE SEQUENCE</scope>
    <source>
        <strain evidence="1">NC1722</strain>
    </source>
</reference>
<dbReference type="EMBL" id="JAINUG010000004">
    <property type="protein sequence ID" value="KAJ8417351.1"/>
    <property type="molecule type" value="Genomic_DNA"/>
</dbReference>
<evidence type="ECO:0000313" key="1">
    <source>
        <dbReference type="EMBL" id="KAJ8417351.1"/>
    </source>
</evidence>
<dbReference type="AlphaFoldDB" id="A0AAD7TBX8"/>
<comment type="caution">
    <text evidence="1">The sequence shown here is derived from an EMBL/GenBank/DDBJ whole genome shotgun (WGS) entry which is preliminary data.</text>
</comment>
<keyword evidence="2" id="KW-1185">Reference proteome</keyword>
<gene>
    <name evidence="1" type="ORF">AAFF_G00285780</name>
</gene>
<dbReference type="PROSITE" id="PS51257">
    <property type="entry name" value="PROKAR_LIPOPROTEIN"/>
    <property type="match status" value="1"/>
</dbReference>
<sequence>MQMRETLNVGRISCPVTGAAVCGCGVERPSPGTSTWLSISPAAHCLQEVSQQVTQVSALRGLADDPPCRRDRGDDMLAVTLRFTPLHSIPVSCLLEDGQRLTSISPL</sequence>
<dbReference type="Proteomes" id="UP001221898">
    <property type="component" value="Unassembled WGS sequence"/>
</dbReference>
<organism evidence="1 2">
    <name type="scientific">Aldrovandia affinis</name>
    <dbReference type="NCBI Taxonomy" id="143900"/>
    <lineage>
        <taxon>Eukaryota</taxon>
        <taxon>Metazoa</taxon>
        <taxon>Chordata</taxon>
        <taxon>Craniata</taxon>
        <taxon>Vertebrata</taxon>
        <taxon>Euteleostomi</taxon>
        <taxon>Actinopterygii</taxon>
        <taxon>Neopterygii</taxon>
        <taxon>Teleostei</taxon>
        <taxon>Notacanthiformes</taxon>
        <taxon>Halosauridae</taxon>
        <taxon>Aldrovandia</taxon>
    </lineage>
</organism>
<name>A0AAD7TBX8_9TELE</name>
<evidence type="ECO:0000313" key="2">
    <source>
        <dbReference type="Proteomes" id="UP001221898"/>
    </source>
</evidence>
<accession>A0AAD7TBX8</accession>
<proteinExistence type="predicted"/>
<protein>
    <submittedName>
        <fullName evidence="1">Uncharacterized protein</fullName>
    </submittedName>
</protein>